<evidence type="ECO:0000313" key="7">
    <source>
        <dbReference type="Proteomes" id="UP000249526"/>
    </source>
</evidence>
<feature type="domain" description="NACHT" evidence="5">
    <location>
        <begin position="389"/>
        <end position="549"/>
    </location>
</feature>
<dbReference type="Gene3D" id="2.130.10.10">
    <property type="entry name" value="YVTN repeat-like/Quinoprotein amine dehydrogenase"/>
    <property type="match status" value="2"/>
</dbReference>
<feature type="repeat" description="WD" evidence="3">
    <location>
        <begin position="1195"/>
        <end position="1221"/>
    </location>
</feature>
<dbReference type="InterPro" id="IPR001680">
    <property type="entry name" value="WD40_rpt"/>
</dbReference>
<dbReference type="InterPro" id="IPR015943">
    <property type="entry name" value="WD40/YVTN_repeat-like_dom_sf"/>
</dbReference>
<feature type="compositionally biased region" description="Basic residues" evidence="4">
    <location>
        <begin position="1"/>
        <end position="17"/>
    </location>
</feature>
<name>A0A8G1VI23_9EURO</name>
<feature type="repeat" description="WD" evidence="3">
    <location>
        <begin position="1001"/>
        <end position="1032"/>
    </location>
</feature>
<dbReference type="Gene3D" id="3.40.50.300">
    <property type="entry name" value="P-loop containing nucleotide triphosphate hydrolases"/>
    <property type="match status" value="1"/>
</dbReference>
<feature type="repeat" description="WD" evidence="3">
    <location>
        <begin position="1222"/>
        <end position="1255"/>
    </location>
</feature>
<evidence type="ECO:0000313" key="6">
    <source>
        <dbReference type="EMBL" id="RAH52822.1"/>
    </source>
</evidence>
<dbReference type="RefSeq" id="XP_025510744.1">
    <property type="nucleotide sequence ID" value="XM_025665396.1"/>
</dbReference>
<dbReference type="PANTHER" id="PTHR10039">
    <property type="entry name" value="AMELOGENIN"/>
    <property type="match status" value="1"/>
</dbReference>
<evidence type="ECO:0000256" key="2">
    <source>
        <dbReference type="ARBA" id="ARBA00022737"/>
    </source>
</evidence>
<dbReference type="PROSITE" id="PS50837">
    <property type="entry name" value="NACHT"/>
    <property type="match status" value="1"/>
</dbReference>
<evidence type="ECO:0000256" key="4">
    <source>
        <dbReference type="SAM" id="MobiDB-lite"/>
    </source>
</evidence>
<dbReference type="GeneID" id="37168798"/>
<sequence length="1342" mass="152892">MMRKLYKKVKNKAHSHRQGAGVVDAGSKDKTDDADRSLATEAERPSTEVHRDDKSFDASPPVQNPIDEALKKLETRKPWEEAYNAIQESHPDLINAYTRALLEWGGHTGDKALNHIQEAQALAQEQLEVWQSEQFRLSFNGKDIIVGELARKVVGVVLSVKDVVSSAISADPRAALAWAGVMVALPVLANILKQDSDAMSGLDDISALLVRYRYVEEDKYYRAAMTSATSVDKVNLLLLIQDKFVDMYSQIYVYQLRLIKHFRHHRASRYFENLKDSLGDENWSTSLNKLQTTRDSLDRDLESVTNGMIFEIGSKVDKFSKMVEDIKKELRNQTRLMSEQRDRILRAFKYSAMAPFDSYKNAEEPRCLKDTQVETLDMLQNWCKGDGNPVLWLHGMAGTGKSTIARTIAWALQDREWPDGSPVDATIRLGGSFFFNQFEPERNNSQYLFPTLTQCLAESLPDIRQYIVDAIDQDARIEEKGLRVQWANLISEPLHKLTSSSQAHWRFIMIVDSLDECRDQDKVATVLKLLASIRDLPSVRFLITSRPEAHIRFAIESLPPELYLSQPLHKISPESDDITRFLETDLKRIREEYKSTMPEGWPGQVNIEKLKEKSDGLFVYASTCCRFLEDPYYYSSRLDQILKDDSEAETPQAKLDNIYIRVIEMSLNARSRKEREIMIEDFRLIVGTIMVIFKPASASTLETLLFSSSLKDKRIQRCVEPLRSLLDVRAANDPIRPVHLSLRDLLLSRERCKSTPELYINPQQLHLILFERCMETMKSLKQNLCDFVLPDSSPSDVPSERLEIFLPAALCYACRYWIDHLIQLGRDEQSELLNDNGGMIGDFLRQKLLFWFEALSLMGELEVGVFQLSSLQDLARDSHHFPLVRDARRFLLHNRHIIEQAPLQVYSSALVFCPMKSLIKEIYSHLIPSWVTQQPVMDDDWSRELFVIEPENRNPGNIVFSPDGRTGASSYNQDGNYYLKLWNAQTGKVKYQTKIGLDSGVEFSQDGSLIAHGTEDGRVRLWKFETDEEYFLGEVGKYDIHRIAFSPVSDSLIFSRVDFSVEVWNYRLRQQIHAPSTPFSDKPDKPGTINALETLVVGFLFNDEAVVLYSGYLGHTWEIYLLNEVGTELECIEEGEGSAGSKTNFSVSRNGHRVLISNRHLVEIWDAKTGRLSTKLIASGKTRDCELWATALFADGRFFATSSLDGTVCVWDSVTQTQILSFRCDQGPLTTIALSHDGSLLASCTGDSALRLWDIAVDRPHTELAKPEAKMTYPFGIEVITNTQNATMMLQKTELAKPEAKMTYLFGIEVITNTQNATTMLRKEDTGKWEFERTDTEGKDPQ</sequence>
<dbReference type="InterPro" id="IPR007111">
    <property type="entry name" value="NACHT_NTPase"/>
</dbReference>
<accession>A0A8G1VI23</accession>
<evidence type="ECO:0000256" key="1">
    <source>
        <dbReference type="ARBA" id="ARBA00022574"/>
    </source>
</evidence>
<reference evidence="6 7" key="1">
    <citation type="submission" date="2018-02" db="EMBL/GenBank/DDBJ databases">
        <title>The genomes of Aspergillus section Nigri reveals drivers in fungal speciation.</title>
        <authorList>
            <consortium name="DOE Joint Genome Institute"/>
            <person name="Vesth T.C."/>
            <person name="Nybo J."/>
            <person name="Theobald S."/>
            <person name="Brandl J."/>
            <person name="Frisvad J.C."/>
            <person name="Nielsen K.F."/>
            <person name="Lyhne E.K."/>
            <person name="Kogle M.E."/>
            <person name="Kuo A."/>
            <person name="Riley R."/>
            <person name="Clum A."/>
            <person name="Nolan M."/>
            <person name="Lipzen A."/>
            <person name="Salamov A."/>
            <person name="Henrissat B."/>
            <person name="Wiebenga A."/>
            <person name="De vries R.P."/>
            <person name="Grigoriev I.V."/>
            <person name="Mortensen U.H."/>
            <person name="Andersen M.R."/>
            <person name="Baker S.E."/>
        </authorList>
    </citation>
    <scope>NUCLEOTIDE SEQUENCE [LARGE SCALE GENOMIC DNA]</scope>
    <source>
        <strain evidence="6 7">CBS 112811</strain>
    </source>
</reference>
<dbReference type="InterPro" id="IPR019775">
    <property type="entry name" value="WD40_repeat_CS"/>
</dbReference>
<gene>
    <name evidence="6" type="ORF">BO85DRAFT_524126</name>
</gene>
<dbReference type="Pfam" id="PF00400">
    <property type="entry name" value="WD40"/>
    <property type="match status" value="3"/>
</dbReference>
<evidence type="ECO:0000259" key="5">
    <source>
        <dbReference type="PROSITE" id="PS50837"/>
    </source>
</evidence>
<proteinExistence type="predicted"/>
<dbReference type="Pfam" id="PF17100">
    <property type="entry name" value="NACHT_N"/>
    <property type="match status" value="1"/>
</dbReference>
<dbReference type="PANTHER" id="PTHR10039:SF17">
    <property type="entry name" value="FUNGAL STAND N-TERMINAL GOODBYE DOMAIN-CONTAINING PROTEIN-RELATED"/>
    <property type="match status" value="1"/>
</dbReference>
<feature type="compositionally biased region" description="Basic and acidic residues" evidence="4">
    <location>
        <begin position="26"/>
        <end position="56"/>
    </location>
</feature>
<dbReference type="InterPro" id="IPR056884">
    <property type="entry name" value="NPHP3-like_N"/>
</dbReference>
<dbReference type="InterPro" id="IPR027417">
    <property type="entry name" value="P-loop_NTPase"/>
</dbReference>
<dbReference type="EMBL" id="KZ825081">
    <property type="protein sequence ID" value="RAH52822.1"/>
    <property type="molecule type" value="Genomic_DNA"/>
</dbReference>
<dbReference type="SMART" id="SM00320">
    <property type="entry name" value="WD40"/>
    <property type="match status" value="4"/>
</dbReference>
<dbReference type="InterPro" id="IPR036322">
    <property type="entry name" value="WD40_repeat_dom_sf"/>
</dbReference>
<dbReference type="PROSITE" id="PS50294">
    <property type="entry name" value="WD_REPEATS_REGION"/>
    <property type="match status" value="1"/>
</dbReference>
<keyword evidence="1 3" id="KW-0853">WD repeat</keyword>
<organism evidence="6 7">
    <name type="scientific">Aspergillus piperis CBS 112811</name>
    <dbReference type="NCBI Taxonomy" id="1448313"/>
    <lineage>
        <taxon>Eukaryota</taxon>
        <taxon>Fungi</taxon>
        <taxon>Dikarya</taxon>
        <taxon>Ascomycota</taxon>
        <taxon>Pezizomycotina</taxon>
        <taxon>Eurotiomycetes</taxon>
        <taxon>Eurotiomycetidae</taxon>
        <taxon>Eurotiales</taxon>
        <taxon>Aspergillaceae</taxon>
        <taxon>Aspergillus</taxon>
        <taxon>Aspergillus subgen. Circumdati</taxon>
    </lineage>
</organism>
<dbReference type="SUPFAM" id="SSF52540">
    <property type="entry name" value="P-loop containing nucleoside triphosphate hydrolases"/>
    <property type="match status" value="1"/>
</dbReference>
<dbReference type="Pfam" id="PF24883">
    <property type="entry name" value="NPHP3_N"/>
    <property type="match status" value="1"/>
</dbReference>
<dbReference type="SUPFAM" id="SSF50978">
    <property type="entry name" value="WD40 repeat-like"/>
    <property type="match status" value="1"/>
</dbReference>
<protein>
    <recommendedName>
        <fullName evidence="5">NACHT domain-containing protein</fullName>
    </recommendedName>
</protein>
<dbReference type="InterPro" id="IPR031359">
    <property type="entry name" value="NACHT_N"/>
</dbReference>
<feature type="region of interest" description="Disordered" evidence="4">
    <location>
        <begin position="1"/>
        <end position="65"/>
    </location>
</feature>
<dbReference type="PROSITE" id="PS50082">
    <property type="entry name" value="WD_REPEATS_2"/>
    <property type="match status" value="3"/>
</dbReference>
<keyword evidence="2" id="KW-0677">Repeat</keyword>
<keyword evidence="7" id="KW-1185">Reference proteome</keyword>
<evidence type="ECO:0000256" key="3">
    <source>
        <dbReference type="PROSITE-ProRule" id="PRU00221"/>
    </source>
</evidence>
<dbReference type="PROSITE" id="PS00678">
    <property type="entry name" value="WD_REPEATS_1"/>
    <property type="match status" value="1"/>
</dbReference>
<dbReference type="Proteomes" id="UP000249526">
    <property type="component" value="Unassembled WGS sequence"/>
</dbReference>